<evidence type="ECO:0000313" key="2">
    <source>
        <dbReference type="Proteomes" id="UP000324897"/>
    </source>
</evidence>
<organism evidence="1 2">
    <name type="scientific">Eragrostis curvula</name>
    <name type="common">weeping love grass</name>
    <dbReference type="NCBI Taxonomy" id="38414"/>
    <lineage>
        <taxon>Eukaryota</taxon>
        <taxon>Viridiplantae</taxon>
        <taxon>Streptophyta</taxon>
        <taxon>Embryophyta</taxon>
        <taxon>Tracheophyta</taxon>
        <taxon>Spermatophyta</taxon>
        <taxon>Magnoliopsida</taxon>
        <taxon>Liliopsida</taxon>
        <taxon>Poales</taxon>
        <taxon>Poaceae</taxon>
        <taxon>PACMAD clade</taxon>
        <taxon>Chloridoideae</taxon>
        <taxon>Eragrostideae</taxon>
        <taxon>Eragrostidinae</taxon>
        <taxon>Eragrostis</taxon>
    </lineage>
</organism>
<protein>
    <submittedName>
        <fullName evidence="1">Uncharacterized protein</fullName>
    </submittedName>
</protein>
<comment type="caution">
    <text evidence="1">The sequence shown here is derived from an EMBL/GenBank/DDBJ whole genome shotgun (WGS) entry which is preliminary data.</text>
</comment>
<sequence>MKMQTLFAAFPCFQGRPRLLPTAEDQDYCRLLFTTFFTERSRSLSKEVGKRELLLDETLDAAAWDQTWSQPN</sequence>
<dbReference type="EMBL" id="RWGY01000011">
    <property type="protein sequence ID" value="TVU28659.1"/>
    <property type="molecule type" value="Genomic_DNA"/>
</dbReference>
<dbReference type="Proteomes" id="UP000324897">
    <property type="component" value="Chromosome 1"/>
</dbReference>
<proteinExistence type="predicted"/>
<reference evidence="1 2" key="1">
    <citation type="journal article" date="2019" name="Sci. Rep.">
        <title>A high-quality genome of Eragrostis curvula grass provides insights into Poaceae evolution and supports new strategies to enhance forage quality.</title>
        <authorList>
            <person name="Carballo J."/>
            <person name="Santos B.A.C.M."/>
            <person name="Zappacosta D."/>
            <person name="Garbus I."/>
            <person name="Selva J.P."/>
            <person name="Gallo C.A."/>
            <person name="Diaz A."/>
            <person name="Albertini E."/>
            <person name="Caccamo M."/>
            <person name="Echenique V."/>
        </authorList>
    </citation>
    <scope>NUCLEOTIDE SEQUENCE [LARGE SCALE GENOMIC DNA]</scope>
    <source>
        <strain evidence="2">cv. Victoria</strain>
        <tissue evidence="1">Leaf</tissue>
    </source>
</reference>
<accession>A0A5J9UXR9</accession>
<keyword evidence="2" id="KW-1185">Reference proteome</keyword>
<dbReference type="AlphaFoldDB" id="A0A5J9UXR9"/>
<evidence type="ECO:0000313" key="1">
    <source>
        <dbReference type="EMBL" id="TVU28659.1"/>
    </source>
</evidence>
<dbReference type="Gramene" id="TVU28659">
    <property type="protein sequence ID" value="TVU28659"/>
    <property type="gene ID" value="EJB05_20186"/>
</dbReference>
<gene>
    <name evidence="1" type="ORF">EJB05_20186</name>
</gene>
<name>A0A5J9UXR9_9POAL</name>